<comment type="caution">
    <text evidence="2">The sequence shown here is derived from an EMBL/GenBank/DDBJ whole genome shotgun (WGS) entry which is preliminary data.</text>
</comment>
<evidence type="ECO:0008006" key="4">
    <source>
        <dbReference type="Google" id="ProtNLM"/>
    </source>
</evidence>
<dbReference type="Proteomes" id="UP001157017">
    <property type="component" value="Unassembled WGS sequence"/>
</dbReference>
<proteinExistence type="predicted"/>
<evidence type="ECO:0000313" key="3">
    <source>
        <dbReference type="Proteomes" id="UP001157017"/>
    </source>
</evidence>
<protein>
    <recommendedName>
        <fullName evidence="4">Transketolase signature 1 domain-containing protein</fullName>
    </recommendedName>
</protein>
<dbReference type="PANTHER" id="PTHR43825:SF3">
    <property type="entry name" value="PYRUVATE DEHYDROGENASE E1 COMPONENT"/>
    <property type="match status" value="1"/>
</dbReference>
<evidence type="ECO:0000256" key="1">
    <source>
        <dbReference type="SAM" id="MobiDB-lite"/>
    </source>
</evidence>
<sequence length="117" mass="13149">MPSYPHPRLMPDFWEFPTVSMGLGPMNAIYQAQFNKYLHHRGIKDTSQQRVWAFLGDGETDEPESRGLLHVAANEEPRQPHVRRQLQPAAARRPGARQRQDHPGASRRASAAPAGTS</sequence>
<feature type="compositionally biased region" description="Low complexity" evidence="1">
    <location>
        <begin position="106"/>
        <end position="117"/>
    </location>
</feature>
<keyword evidence="3" id="KW-1185">Reference proteome</keyword>
<feature type="region of interest" description="Disordered" evidence="1">
    <location>
        <begin position="71"/>
        <end position="117"/>
    </location>
</feature>
<dbReference type="SUPFAM" id="SSF52518">
    <property type="entry name" value="Thiamin diphosphate-binding fold (THDP-binding)"/>
    <property type="match status" value="1"/>
</dbReference>
<dbReference type="PANTHER" id="PTHR43825">
    <property type="entry name" value="PYRUVATE DEHYDROGENASE E1 COMPONENT"/>
    <property type="match status" value="1"/>
</dbReference>
<gene>
    <name evidence="2" type="ORF">GCM10025868_45820</name>
</gene>
<name>A0ABQ6JNL8_9ACTN</name>
<organism evidence="2 3">
    <name type="scientific">Angustibacter aerolatus</name>
    <dbReference type="NCBI Taxonomy" id="1162965"/>
    <lineage>
        <taxon>Bacteria</taxon>
        <taxon>Bacillati</taxon>
        <taxon>Actinomycetota</taxon>
        <taxon>Actinomycetes</taxon>
        <taxon>Kineosporiales</taxon>
        <taxon>Kineosporiaceae</taxon>
    </lineage>
</organism>
<accession>A0ABQ6JNL8</accession>
<dbReference type="InterPro" id="IPR051157">
    <property type="entry name" value="PDH/Transketolase"/>
</dbReference>
<dbReference type="EMBL" id="BSUZ01000001">
    <property type="protein sequence ID" value="GMA89332.1"/>
    <property type="molecule type" value="Genomic_DNA"/>
</dbReference>
<dbReference type="InterPro" id="IPR029061">
    <property type="entry name" value="THDP-binding"/>
</dbReference>
<reference evidence="3" key="1">
    <citation type="journal article" date="2019" name="Int. J. Syst. Evol. Microbiol.">
        <title>The Global Catalogue of Microorganisms (GCM) 10K type strain sequencing project: providing services to taxonomists for standard genome sequencing and annotation.</title>
        <authorList>
            <consortium name="The Broad Institute Genomics Platform"/>
            <consortium name="The Broad Institute Genome Sequencing Center for Infectious Disease"/>
            <person name="Wu L."/>
            <person name="Ma J."/>
        </authorList>
    </citation>
    <scope>NUCLEOTIDE SEQUENCE [LARGE SCALE GENOMIC DNA]</scope>
    <source>
        <strain evidence="3">NBRC 108730</strain>
    </source>
</reference>
<dbReference type="Gene3D" id="3.40.50.970">
    <property type="match status" value="1"/>
</dbReference>
<evidence type="ECO:0000313" key="2">
    <source>
        <dbReference type="EMBL" id="GMA89332.1"/>
    </source>
</evidence>